<feature type="transmembrane region" description="Helical" evidence="1">
    <location>
        <begin position="47"/>
        <end position="70"/>
    </location>
</feature>
<dbReference type="AlphaFoldDB" id="A0A367R7B1"/>
<dbReference type="EMBL" id="LXQE01000172">
    <property type="protein sequence ID" value="RCJ31791.1"/>
    <property type="molecule type" value="Genomic_DNA"/>
</dbReference>
<dbReference type="Proteomes" id="UP000252085">
    <property type="component" value="Unassembled WGS sequence"/>
</dbReference>
<keyword evidence="1" id="KW-1133">Transmembrane helix</keyword>
<name>A0A367R7B1_NOSPU</name>
<sequence>MTVNNGLILTLFILIISLLALGYGFGVKARRLPFTAEIGYNQQQWQFLRWWVKLASFAGVLLPMCLLALACQQPSAWIFWGSYLLIVAVQLISERVFSRSLVPSIVVPIGFLYTVFRLWQLLNGLTQLRFSYLTLLGFGVVVLFWVSNLIMLMVMPIPTIFKGSESIEQS</sequence>
<feature type="transmembrane region" description="Helical" evidence="1">
    <location>
        <begin position="76"/>
        <end position="93"/>
    </location>
</feature>
<feature type="transmembrane region" description="Helical" evidence="1">
    <location>
        <begin position="131"/>
        <end position="154"/>
    </location>
</feature>
<gene>
    <name evidence="2" type="ORF">A6769_29885</name>
</gene>
<comment type="caution">
    <text evidence="2">The sequence shown here is derived from an EMBL/GenBank/DDBJ whole genome shotgun (WGS) entry which is preliminary data.</text>
</comment>
<evidence type="ECO:0000313" key="2">
    <source>
        <dbReference type="EMBL" id="RCJ31791.1"/>
    </source>
</evidence>
<organism evidence="2 3">
    <name type="scientific">Nostoc punctiforme NIES-2108</name>
    <dbReference type="NCBI Taxonomy" id="1356359"/>
    <lineage>
        <taxon>Bacteria</taxon>
        <taxon>Bacillati</taxon>
        <taxon>Cyanobacteriota</taxon>
        <taxon>Cyanophyceae</taxon>
        <taxon>Nostocales</taxon>
        <taxon>Nostocaceae</taxon>
        <taxon>Nostoc</taxon>
    </lineage>
</organism>
<feature type="transmembrane region" description="Helical" evidence="1">
    <location>
        <begin position="100"/>
        <end position="119"/>
    </location>
</feature>
<reference evidence="2 3" key="1">
    <citation type="submission" date="2016-04" db="EMBL/GenBank/DDBJ databases">
        <authorList>
            <person name="Evans L.H."/>
            <person name="Alamgir A."/>
            <person name="Owens N."/>
            <person name="Weber N.D."/>
            <person name="Virtaneva K."/>
            <person name="Barbian K."/>
            <person name="Babar A."/>
            <person name="Rosenke K."/>
        </authorList>
    </citation>
    <scope>NUCLEOTIDE SEQUENCE [LARGE SCALE GENOMIC DNA]</scope>
    <source>
        <strain evidence="2">NIES-2108</strain>
    </source>
</reference>
<proteinExistence type="predicted"/>
<protein>
    <submittedName>
        <fullName evidence="2">Uncharacterized protein</fullName>
    </submittedName>
</protein>
<accession>A0A367R7B1</accession>
<evidence type="ECO:0000313" key="3">
    <source>
        <dbReference type="Proteomes" id="UP000252085"/>
    </source>
</evidence>
<evidence type="ECO:0000256" key="1">
    <source>
        <dbReference type="SAM" id="Phobius"/>
    </source>
</evidence>
<keyword evidence="1" id="KW-0472">Membrane</keyword>
<keyword evidence="1" id="KW-0812">Transmembrane</keyword>
<feature type="transmembrane region" description="Helical" evidence="1">
    <location>
        <begin position="6"/>
        <end position="26"/>
    </location>
</feature>